<dbReference type="Proteomes" id="UP001183390">
    <property type="component" value="Unassembled WGS sequence"/>
</dbReference>
<dbReference type="PANTHER" id="PTHR28055">
    <property type="entry name" value="ALTERED INHERITANCE OF MITOCHONDRIA PROTEIN 41, MITOCHONDRIAL"/>
    <property type="match status" value="1"/>
</dbReference>
<evidence type="ECO:0000313" key="3">
    <source>
        <dbReference type="Proteomes" id="UP001183390"/>
    </source>
</evidence>
<dbReference type="InterPro" id="IPR003789">
    <property type="entry name" value="Asn/Gln_tRNA_amidoTrase-B-like"/>
</dbReference>
<gene>
    <name evidence="2" type="ORF">RM479_21275</name>
</gene>
<dbReference type="EMBL" id="JAVREP010000017">
    <property type="protein sequence ID" value="MDT0330959.1"/>
    <property type="molecule type" value="Genomic_DNA"/>
</dbReference>
<dbReference type="InterPro" id="IPR019004">
    <property type="entry name" value="YqeY/Aim41"/>
</dbReference>
<sequence>MSELKDRLKSDLTTAIKARDKVRTGTLRMVLAAISTEEAAGSTQRVLGDDEVVTLLTREAKKRREAAEAFEKGGRPEQAQAERAESAVISDYLPAQLTDEELATMISDAIRETGAEGPRGMGQVMKVVNPKIAGRAEGSRVAAEVKRQLAG</sequence>
<name>A0ABU2ME39_9ACTN</name>
<dbReference type="PANTHER" id="PTHR28055:SF1">
    <property type="entry name" value="ALTERED INHERITANCE OF MITOCHONDRIA PROTEIN 41, MITOCHONDRIAL"/>
    <property type="match status" value="1"/>
</dbReference>
<dbReference type="RefSeq" id="WP_274812294.1">
    <property type="nucleotide sequence ID" value="NZ_JAVREP010000017.1"/>
</dbReference>
<accession>A0ABU2ME39</accession>
<feature type="region of interest" description="Disordered" evidence="1">
    <location>
        <begin position="65"/>
        <end position="85"/>
    </location>
</feature>
<proteinExistence type="predicted"/>
<dbReference type="InterPro" id="IPR023168">
    <property type="entry name" value="GatB_Yqey_C_2"/>
</dbReference>
<keyword evidence="3" id="KW-1185">Reference proteome</keyword>
<organism evidence="2 3">
    <name type="scientific">Nocardiopsis lambiniae</name>
    <dbReference type="NCBI Taxonomy" id="3075539"/>
    <lineage>
        <taxon>Bacteria</taxon>
        <taxon>Bacillati</taxon>
        <taxon>Actinomycetota</taxon>
        <taxon>Actinomycetes</taxon>
        <taxon>Streptosporangiales</taxon>
        <taxon>Nocardiopsidaceae</taxon>
        <taxon>Nocardiopsis</taxon>
    </lineage>
</organism>
<dbReference type="Gene3D" id="1.10.1510.10">
    <property type="entry name" value="Uncharacterised protein YqeY/AIM41 PF09424, N-terminal domain"/>
    <property type="match status" value="1"/>
</dbReference>
<dbReference type="InterPro" id="IPR042184">
    <property type="entry name" value="YqeY/Aim41_N"/>
</dbReference>
<evidence type="ECO:0000313" key="2">
    <source>
        <dbReference type="EMBL" id="MDT0330959.1"/>
    </source>
</evidence>
<protein>
    <submittedName>
        <fullName evidence="2">GatB/YqeY domain-containing protein</fullName>
    </submittedName>
</protein>
<comment type="caution">
    <text evidence="2">The sequence shown here is derived from an EMBL/GenBank/DDBJ whole genome shotgun (WGS) entry which is preliminary data.</text>
</comment>
<dbReference type="SUPFAM" id="SSF89095">
    <property type="entry name" value="GatB/YqeY motif"/>
    <property type="match status" value="1"/>
</dbReference>
<dbReference type="Gene3D" id="1.10.10.410">
    <property type="match status" value="1"/>
</dbReference>
<evidence type="ECO:0000256" key="1">
    <source>
        <dbReference type="SAM" id="MobiDB-lite"/>
    </source>
</evidence>
<reference evidence="3" key="1">
    <citation type="submission" date="2023-07" db="EMBL/GenBank/DDBJ databases">
        <title>30 novel species of actinomycetes from the DSMZ collection.</title>
        <authorList>
            <person name="Nouioui I."/>
        </authorList>
    </citation>
    <scope>NUCLEOTIDE SEQUENCE [LARGE SCALE GENOMIC DNA]</scope>
    <source>
        <strain evidence="3">DSM 44743</strain>
    </source>
</reference>
<dbReference type="Pfam" id="PF09424">
    <property type="entry name" value="YqeY"/>
    <property type="match status" value="1"/>
</dbReference>